<dbReference type="InterPro" id="IPR021859">
    <property type="entry name" value="XTBD"/>
</dbReference>
<dbReference type="Proteomes" id="UP000242450">
    <property type="component" value="Chromosome 9"/>
</dbReference>
<feature type="region of interest" description="Disordered" evidence="2">
    <location>
        <begin position="47"/>
        <end position="68"/>
    </location>
</feature>
<keyword evidence="5" id="KW-1185">Reference proteome</keyword>
<proteinExistence type="inferred from homology"/>
<evidence type="ECO:0000259" key="3">
    <source>
        <dbReference type="PROSITE" id="PS51827"/>
    </source>
</evidence>
<dbReference type="OrthoDB" id="2359216at2759"/>
<evidence type="ECO:0000256" key="2">
    <source>
        <dbReference type="SAM" id="MobiDB-lite"/>
    </source>
</evidence>
<organism evidence="4 5">
    <name type="scientific">Cervus elaphus hippelaphus</name>
    <name type="common">European red deer</name>
    <dbReference type="NCBI Taxonomy" id="46360"/>
    <lineage>
        <taxon>Eukaryota</taxon>
        <taxon>Metazoa</taxon>
        <taxon>Chordata</taxon>
        <taxon>Craniata</taxon>
        <taxon>Vertebrata</taxon>
        <taxon>Euteleostomi</taxon>
        <taxon>Mammalia</taxon>
        <taxon>Eutheria</taxon>
        <taxon>Laurasiatheria</taxon>
        <taxon>Artiodactyla</taxon>
        <taxon>Ruminantia</taxon>
        <taxon>Pecora</taxon>
        <taxon>Cervidae</taxon>
        <taxon>Cervinae</taxon>
        <taxon>Cervus</taxon>
    </lineage>
</organism>
<gene>
    <name evidence="4" type="ORF">Celaphus_00003597</name>
</gene>
<name>A0A212D2S2_CEREH</name>
<dbReference type="PROSITE" id="PS51827">
    <property type="entry name" value="XTBD"/>
    <property type="match status" value="1"/>
</dbReference>
<accession>A0A212D2S2</accession>
<comment type="similarity">
    <text evidence="1">Belongs to the CARF family.</text>
</comment>
<dbReference type="EMBL" id="MKHE01000009">
    <property type="protein sequence ID" value="OWK12525.1"/>
    <property type="molecule type" value="Genomic_DNA"/>
</dbReference>
<reference evidence="4 5" key="1">
    <citation type="journal article" date="2018" name="Mol. Genet. Genomics">
        <title>The red deer Cervus elaphus genome CerEla1.0: sequencing, annotating, genes, and chromosomes.</title>
        <authorList>
            <person name="Bana N.A."/>
            <person name="Nyiri A."/>
            <person name="Nagy J."/>
            <person name="Frank K."/>
            <person name="Nagy T."/>
            <person name="Steger V."/>
            <person name="Schiller M."/>
            <person name="Lakatos P."/>
            <person name="Sugar L."/>
            <person name="Horn P."/>
            <person name="Barta E."/>
            <person name="Orosz L."/>
        </authorList>
    </citation>
    <scope>NUCLEOTIDE SEQUENCE [LARGE SCALE GENOMIC DNA]</scope>
    <source>
        <strain evidence="4">Hungarian</strain>
    </source>
</reference>
<comment type="caution">
    <text evidence="4">The sequence shown here is derived from an EMBL/GenBank/DDBJ whole genome shotgun (WGS) entry which is preliminary data.</text>
</comment>
<evidence type="ECO:0000313" key="5">
    <source>
        <dbReference type="Proteomes" id="UP000242450"/>
    </source>
</evidence>
<evidence type="ECO:0000256" key="1">
    <source>
        <dbReference type="ARBA" id="ARBA00010053"/>
    </source>
</evidence>
<dbReference type="Pfam" id="PF11952">
    <property type="entry name" value="XTBD"/>
    <property type="match status" value="1"/>
</dbReference>
<feature type="compositionally biased region" description="Polar residues" evidence="2">
    <location>
        <begin position="57"/>
        <end position="68"/>
    </location>
</feature>
<protein>
    <submittedName>
        <fullName evidence="4">CDKN2AIPNL</fullName>
    </submittedName>
</protein>
<evidence type="ECO:0000313" key="4">
    <source>
        <dbReference type="EMBL" id="OWK12525.1"/>
    </source>
</evidence>
<feature type="domain" description="XRN2-binding (XTBD)" evidence="3">
    <location>
        <begin position="144"/>
        <end position="236"/>
    </location>
</feature>
<sequence length="236" mass="25963">MSGLASNMPFSISRHCLTFPPQAVLIPLPFGRPVTTPDMACGHEPCEPGPGELSEPQPMQTSYSDQTTGQGLLPEVLKLCPLTNPPAQSRAARAPLAAERWRSARREGGGRVQPLAVEGAMVGGEAAAAVEELISGVRRATDFAEQFRSYSESEKQWKARMEFILRHLPDYRDPPDGGGRLDQLLSLSMVWANHLFLGCSYNKDLLDKVMEMADGIEVEDLPQFTTRSELMKKHQS</sequence>
<dbReference type="AlphaFoldDB" id="A0A212D2S2"/>